<evidence type="ECO:0000313" key="8">
    <source>
        <dbReference type="EMBL" id="RZS56899.1"/>
    </source>
</evidence>
<dbReference type="NCBIfam" id="TIGR00637">
    <property type="entry name" value="ModE_repress"/>
    <property type="match status" value="1"/>
</dbReference>
<dbReference type="OrthoDB" id="9800709at2"/>
<protein>
    <submittedName>
        <fullName evidence="8">Molybdate transport system regulatory protein</fullName>
    </submittedName>
</protein>
<dbReference type="PIRSF" id="PIRSF005763">
    <property type="entry name" value="Txn_reg_ModE"/>
    <property type="match status" value="1"/>
</dbReference>
<dbReference type="InterPro" id="IPR008995">
    <property type="entry name" value="Mo/tungstate-bd_C_term_dom"/>
</dbReference>
<dbReference type="InterPro" id="IPR000847">
    <property type="entry name" value="LysR_HTH_N"/>
</dbReference>
<proteinExistence type="inferred from homology"/>
<dbReference type="Pfam" id="PF00126">
    <property type="entry name" value="HTH_1"/>
    <property type="match status" value="1"/>
</dbReference>
<keyword evidence="3 5" id="KW-0500">Molybdenum</keyword>
<dbReference type="Proteomes" id="UP000293433">
    <property type="component" value="Unassembled WGS sequence"/>
</dbReference>
<dbReference type="PANTHER" id="PTHR30432:SF1">
    <property type="entry name" value="DNA-BINDING TRANSCRIPTIONAL DUAL REGULATOR MODE"/>
    <property type="match status" value="1"/>
</dbReference>
<dbReference type="InterPro" id="IPR003725">
    <property type="entry name" value="ModE-bd_N"/>
</dbReference>
<dbReference type="GO" id="GO:0003700">
    <property type="term" value="F:DNA-binding transcription factor activity"/>
    <property type="evidence" value="ECO:0007669"/>
    <property type="project" value="InterPro"/>
</dbReference>
<dbReference type="InterPro" id="IPR004606">
    <property type="entry name" value="Mop_domain"/>
</dbReference>
<evidence type="ECO:0000256" key="4">
    <source>
        <dbReference type="ARBA" id="ARBA00022737"/>
    </source>
</evidence>
<reference evidence="8 9" key="1">
    <citation type="submission" date="2019-02" db="EMBL/GenBank/DDBJ databases">
        <title>Genomic Encyclopedia of Type Strains, Phase IV (KMG-IV): sequencing the most valuable type-strain genomes for metagenomic binning, comparative biology and taxonomic classification.</title>
        <authorList>
            <person name="Goeker M."/>
        </authorList>
    </citation>
    <scope>NUCLEOTIDE SEQUENCE [LARGE SCALE GENOMIC DNA]</scope>
    <source>
        <strain evidence="8 9">DSM 10617</strain>
    </source>
</reference>
<gene>
    <name evidence="8" type="ORF">EV685_1455</name>
</gene>
<dbReference type="AlphaFoldDB" id="A0A4Q7LT38"/>
<dbReference type="Gene3D" id="1.10.10.10">
    <property type="entry name" value="Winged helix-like DNA-binding domain superfamily/Winged helix DNA-binding domain"/>
    <property type="match status" value="1"/>
</dbReference>
<evidence type="ECO:0000313" key="9">
    <source>
        <dbReference type="Proteomes" id="UP000293433"/>
    </source>
</evidence>
<evidence type="ECO:0000256" key="5">
    <source>
        <dbReference type="PIRNR" id="PIRNR005763"/>
    </source>
</evidence>
<evidence type="ECO:0000259" key="7">
    <source>
        <dbReference type="PROSITE" id="PS51866"/>
    </source>
</evidence>
<keyword evidence="2 5" id="KW-0813">Transport</keyword>
<keyword evidence="9" id="KW-1185">Reference proteome</keyword>
<dbReference type="Pfam" id="PF03459">
    <property type="entry name" value="TOBE"/>
    <property type="match status" value="2"/>
</dbReference>
<dbReference type="SUPFAM" id="SSF46785">
    <property type="entry name" value="Winged helix' DNA-binding domain"/>
    <property type="match status" value="1"/>
</dbReference>
<organism evidence="8 9">
    <name type="scientific">Sphaerotilus mobilis</name>
    <dbReference type="NCBI Taxonomy" id="47994"/>
    <lineage>
        <taxon>Bacteria</taxon>
        <taxon>Pseudomonadati</taxon>
        <taxon>Pseudomonadota</taxon>
        <taxon>Betaproteobacteria</taxon>
        <taxon>Burkholderiales</taxon>
        <taxon>Sphaerotilaceae</taxon>
        <taxon>Sphaerotilus</taxon>
    </lineage>
</organism>
<dbReference type="GO" id="GO:0015689">
    <property type="term" value="P:molybdate ion transport"/>
    <property type="evidence" value="ECO:0007669"/>
    <property type="project" value="UniProtKB-UniRule"/>
</dbReference>
<evidence type="ECO:0000256" key="6">
    <source>
        <dbReference type="PIRSR" id="PIRSR005763-1"/>
    </source>
</evidence>
<feature type="domain" description="Mop" evidence="7">
    <location>
        <begin position="209"/>
        <end position="274"/>
    </location>
</feature>
<dbReference type="PANTHER" id="PTHR30432">
    <property type="entry name" value="TRANSCRIPTIONAL REGULATOR MODE"/>
    <property type="match status" value="1"/>
</dbReference>
<evidence type="ECO:0000256" key="3">
    <source>
        <dbReference type="ARBA" id="ARBA00022505"/>
    </source>
</evidence>
<evidence type="ECO:0000256" key="1">
    <source>
        <dbReference type="ARBA" id="ARBA00008110"/>
    </source>
</evidence>
<dbReference type="SUPFAM" id="SSF50331">
    <property type="entry name" value="MOP-like"/>
    <property type="match status" value="2"/>
</dbReference>
<dbReference type="InterPro" id="IPR005116">
    <property type="entry name" value="Transp-assoc_OB_typ1"/>
</dbReference>
<feature type="domain" description="Mop" evidence="7">
    <location>
        <begin position="135"/>
        <end position="201"/>
    </location>
</feature>
<name>A0A4Q7LT38_9BURK</name>
<comment type="caution">
    <text evidence="8">The sequence shown here is derived from an EMBL/GenBank/DDBJ whole genome shotgun (WGS) entry which is preliminary data.</text>
</comment>
<evidence type="ECO:0000256" key="2">
    <source>
        <dbReference type="ARBA" id="ARBA00022448"/>
    </source>
</evidence>
<sequence length="276" mass="28910">MTMPRRRPATPALGLKGSLTLAMGDQDLAGAVRMGLLQAVAEQGSITQAAKAYGMSYKAAWDAIDAMNTLSGTPLVERVTGGRGGGRTRLTDHGQRLLERYGQIQAVHQRFLDLLDLRALDLAQDFSILQALNMKTSARNQWVGSIAAIRAGAVNDEVELDLAGGQRLSVIVTRESTEALALRLKQTVIALVKSSSVMLATGLSSGPARVSTRNHLHGSVRTIRPGAVNAEVIVDAGGLAIVAIVDQHAIADLGLQPGSAVSALVKPSDVILATVA</sequence>
<dbReference type="GO" id="GO:0030151">
    <property type="term" value="F:molybdenum ion binding"/>
    <property type="evidence" value="ECO:0007669"/>
    <property type="project" value="UniProtKB-UniRule"/>
</dbReference>
<dbReference type="NCBIfam" id="TIGR00638">
    <property type="entry name" value="Mop"/>
    <property type="match status" value="1"/>
</dbReference>
<dbReference type="InterPro" id="IPR036390">
    <property type="entry name" value="WH_DNA-bd_sf"/>
</dbReference>
<keyword evidence="4" id="KW-0677">Repeat</keyword>
<dbReference type="InterPro" id="IPR036388">
    <property type="entry name" value="WH-like_DNA-bd_sf"/>
</dbReference>
<feature type="region of interest" description="Required for dimer formation and molybdate binding" evidence="6">
    <location>
        <begin position="136"/>
        <end position="144"/>
    </location>
</feature>
<dbReference type="InterPro" id="IPR016462">
    <property type="entry name" value="ModE"/>
</dbReference>
<dbReference type="InterPro" id="IPR051815">
    <property type="entry name" value="Molybdate_resp_trans_reg"/>
</dbReference>
<dbReference type="EMBL" id="SGWV01000008">
    <property type="protein sequence ID" value="RZS56899.1"/>
    <property type="molecule type" value="Genomic_DNA"/>
</dbReference>
<dbReference type="PROSITE" id="PS51866">
    <property type="entry name" value="MOP"/>
    <property type="match status" value="2"/>
</dbReference>
<accession>A0A4Q7LT38</accession>
<comment type="similarity">
    <text evidence="1 5">Belongs to the ModE family.</text>
</comment>
<dbReference type="RefSeq" id="WP_130481320.1">
    <property type="nucleotide sequence ID" value="NZ_SGWV01000008.1"/>
</dbReference>
<dbReference type="Gene3D" id="2.40.50.100">
    <property type="match status" value="2"/>
</dbReference>